<feature type="domain" description="Chitin-binding type-2" evidence="7">
    <location>
        <begin position="37"/>
        <end position="95"/>
    </location>
</feature>
<keyword evidence="4" id="KW-1015">Disulfide bond</keyword>
<evidence type="ECO:0000259" key="7">
    <source>
        <dbReference type="PROSITE" id="PS50940"/>
    </source>
</evidence>
<organism evidence="8">
    <name type="scientific">Anopheles darlingi</name>
    <name type="common">Mosquito</name>
    <dbReference type="NCBI Taxonomy" id="43151"/>
    <lineage>
        <taxon>Eukaryota</taxon>
        <taxon>Metazoa</taxon>
        <taxon>Ecdysozoa</taxon>
        <taxon>Arthropoda</taxon>
        <taxon>Hexapoda</taxon>
        <taxon>Insecta</taxon>
        <taxon>Pterygota</taxon>
        <taxon>Neoptera</taxon>
        <taxon>Endopterygota</taxon>
        <taxon>Diptera</taxon>
        <taxon>Nematocera</taxon>
        <taxon>Culicoidea</taxon>
        <taxon>Culicidae</taxon>
        <taxon>Anophelinae</taxon>
        <taxon>Anopheles</taxon>
    </lineage>
</organism>
<feature type="domain" description="Chitin-binding type-2" evidence="7">
    <location>
        <begin position="153"/>
        <end position="211"/>
    </location>
</feature>
<dbReference type="EnsemblMetazoa" id="ADAC010156-RA">
    <property type="protein sequence ID" value="ADAC010156-PA"/>
    <property type="gene ID" value="ADAC010156"/>
</dbReference>
<feature type="domain" description="Chitin-binding type-2" evidence="7">
    <location>
        <begin position="273"/>
        <end position="331"/>
    </location>
</feature>
<reference evidence="8" key="2">
    <citation type="submission" date="2010-05" db="EMBL/GenBank/DDBJ databases">
        <authorList>
            <person name="Almeida L.G."/>
            <person name="Nicolas M.F."/>
            <person name="Souza R.C."/>
            <person name="Vasconcelos A.T.R."/>
        </authorList>
    </citation>
    <scope>NUCLEOTIDE SEQUENCE</scope>
</reference>
<dbReference type="EMBL" id="ADMH02002147">
    <property type="protein sequence ID" value="ETN58260.1"/>
    <property type="molecule type" value="Genomic_DNA"/>
</dbReference>
<dbReference type="Pfam" id="PF01607">
    <property type="entry name" value="CBM_14"/>
    <property type="match status" value="3"/>
</dbReference>
<evidence type="ECO:0000313" key="8">
    <source>
        <dbReference type="EMBL" id="ETN58260.1"/>
    </source>
</evidence>
<dbReference type="GO" id="GO:0008061">
    <property type="term" value="F:chitin binding"/>
    <property type="evidence" value="ECO:0007669"/>
    <property type="project" value="UniProtKB-KW"/>
</dbReference>
<dbReference type="PROSITE" id="PS50940">
    <property type="entry name" value="CHIT_BIND_II"/>
    <property type="match status" value="3"/>
</dbReference>
<dbReference type="InterPro" id="IPR036508">
    <property type="entry name" value="Chitin-bd_dom_sf"/>
</dbReference>
<reference evidence="8" key="3">
    <citation type="journal article" date="2013" name="Nucleic Acids Res.">
        <title>The genome of Anopheles darlingi, the main neotropical malaria vector.</title>
        <authorList>
            <person name="Marinotti O."/>
            <person name="Cerqueira G.C."/>
            <person name="de Almeida L.G."/>
            <person name="Ferro M.I."/>
            <person name="Loreto E.L."/>
            <person name="Zaha A."/>
            <person name="Teixeira S.M."/>
            <person name="Wespiser A.R."/>
            <person name="Almeida E Silva A."/>
            <person name="Schlindwein A.D."/>
            <person name="Pacheco A.C."/>
            <person name="Silva A.L."/>
            <person name="Graveley B.R."/>
            <person name="Walenz B.P."/>
            <person name="Lima Bde A."/>
            <person name="Ribeiro C.A."/>
            <person name="Nunes-Silva C.G."/>
            <person name="de Carvalho C.R."/>
            <person name="Soares C.M."/>
            <person name="de Menezes C.B."/>
            <person name="Matiolli C."/>
            <person name="Caffrey D."/>
            <person name="Araujo D.A."/>
            <person name="de Oliveira D.M."/>
            <person name="Golenbock D."/>
            <person name="Grisard E.C."/>
            <person name="Fantinatti-Garboggini F."/>
            <person name="de Carvalho F.M."/>
            <person name="Barcellos F.G."/>
            <person name="Prosdocimi F."/>
            <person name="May G."/>
            <person name="Azevedo Junior G.M."/>
            <person name="Guimaraes G.M."/>
            <person name="Goldman G.H."/>
            <person name="Padilha I.Q."/>
            <person name="Batista Jda S."/>
            <person name="Ferro J.A."/>
            <person name="Ribeiro J.M."/>
            <person name="Fietto J.L."/>
            <person name="Dabbas K.M."/>
            <person name="Cerdeira L."/>
            <person name="Agnez-Lima L.F."/>
            <person name="Brocchi M."/>
            <person name="de Carvalho M.O."/>
            <person name="Teixeira Mde M."/>
            <person name="Diniz Maia Mde M."/>
            <person name="Goldman M.H."/>
            <person name="Cruz Schneider M.P."/>
            <person name="Felipe M.S."/>
            <person name="Hungria M."/>
            <person name="Nicolas M.F."/>
            <person name="Pereira M."/>
            <person name="Montes M.A."/>
            <person name="Cantao M.E."/>
            <person name="Vincentz M."/>
            <person name="Rafael M.S."/>
            <person name="Silverman N."/>
            <person name="Stoco P.H."/>
            <person name="Souza R.C."/>
            <person name="Vicentini R."/>
            <person name="Gazzinelli R.T."/>
            <person name="Neves Rde O."/>
            <person name="Silva R."/>
            <person name="Astolfi-Filho S."/>
            <person name="Maciel T.E."/>
            <person name="Urmenyi T.P."/>
            <person name="Tadei W.P."/>
            <person name="Camargo E.P."/>
            <person name="de Vasconcelos A.T."/>
        </authorList>
    </citation>
    <scope>NUCLEOTIDE SEQUENCE</scope>
</reference>
<dbReference type="PANTHER" id="PTHR23301:SF0">
    <property type="entry name" value="CHITIN-BINDING TYPE-2 DOMAIN-CONTAINING PROTEIN-RELATED"/>
    <property type="match status" value="1"/>
</dbReference>
<dbReference type="SUPFAM" id="SSF57625">
    <property type="entry name" value="Invertebrate chitin-binding proteins"/>
    <property type="match status" value="3"/>
</dbReference>
<evidence type="ECO:0000313" key="10">
    <source>
        <dbReference type="Proteomes" id="UP000000673"/>
    </source>
</evidence>
<reference evidence="9" key="4">
    <citation type="submission" date="2015-06" db="UniProtKB">
        <authorList>
            <consortium name="EnsemblMetazoa"/>
        </authorList>
    </citation>
    <scope>IDENTIFICATION</scope>
</reference>
<dbReference type="InterPro" id="IPR051940">
    <property type="entry name" value="Chitin_bind-dev_reg"/>
</dbReference>
<dbReference type="GO" id="GO:0005576">
    <property type="term" value="C:extracellular region"/>
    <property type="evidence" value="ECO:0007669"/>
    <property type="project" value="InterPro"/>
</dbReference>
<dbReference type="VEuPathDB" id="VectorBase:ADAR2_000663"/>
<keyword evidence="1" id="KW-0147">Chitin-binding</keyword>
<accession>W5J5W6</accession>
<name>W5J5W6_ANODA</name>
<dbReference type="Gene3D" id="2.170.140.10">
    <property type="entry name" value="Chitin binding domain"/>
    <property type="match status" value="3"/>
</dbReference>
<reference evidence="8 10" key="1">
    <citation type="journal article" date="2010" name="BMC Genomics">
        <title>Combination of measures distinguishes pre-miRNAs from other stem-loops in the genome of the newly sequenced Anopheles darlingi.</title>
        <authorList>
            <person name="Mendes N.D."/>
            <person name="Freitas A.T."/>
            <person name="Vasconcelos A.T."/>
            <person name="Sagot M.F."/>
        </authorList>
    </citation>
    <scope>NUCLEOTIDE SEQUENCE</scope>
</reference>
<dbReference type="Proteomes" id="UP000000673">
    <property type="component" value="Unassembled WGS sequence"/>
</dbReference>
<dbReference type="OMA" id="QICDWPF"/>
<dbReference type="VEuPathDB" id="VectorBase:ADAC010156"/>
<evidence type="ECO:0000256" key="1">
    <source>
        <dbReference type="ARBA" id="ARBA00022669"/>
    </source>
</evidence>
<evidence type="ECO:0000256" key="2">
    <source>
        <dbReference type="ARBA" id="ARBA00022729"/>
    </source>
</evidence>
<gene>
    <name evidence="8" type="ORF">AND_010156</name>
</gene>
<protein>
    <recommendedName>
        <fullName evidence="7">Chitin-binding type-2 domain-containing protein</fullName>
    </recommendedName>
</protein>
<sequence length="360" mass="38187">MRSLLLLGVLVTASNAFIVQNAPCSGSTVCLINCAADPRCPIFNPVKPVLLRASTCDRFYKCESGRACEMQCPSGTHYNEREQACDWPTRACCDPSVPCQPDPCGPGGDCTNPAPPPGPIIPIPPPQPLPPSPIAPGPPCSGSTVCLINCALDSRCPVFNPVKPVLLPGQTCDYFYKCESGRACLMQCPTGTHFNTREQACDWPSRACCDPSVPCQPDPCGPGGSCNNPPAPIYPPPQPLPPPPPPPPVYPPPPNPGLPCGGTGICSSSCPVDSRCPPFNPSKPVLLSATTCERYLKCESGRACPMNCPPGLHFNVRTQICDWPFQACCDPSIECRPDPCPPGAFGCNSNQNKNNNWLFG</sequence>
<dbReference type="PANTHER" id="PTHR23301">
    <property type="entry name" value="CHITIN BINDING PERITROPHIN-A"/>
    <property type="match status" value="1"/>
</dbReference>
<keyword evidence="5" id="KW-0325">Glycoprotein</keyword>
<dbReference type="eggNOG" id="ENOG502RTJ7">
    <property type="taxonomic scope" value="Eukaryota"/>
</dbReference>
<proteinExistence type="predicted"/>
<feature type="chain" id="PRO_5010154935" description="Chitin-binding type-2 domain-containing protein" evidence="6">
    <location>
        <begin position="17"/>
        <end position="360"/>
    </location>
</feature>
<evidence type="ECO:0000256" key="4">
    <source>
        <dbReference type="ARBA" id="ARBA00023157"/>
    </source>
</evidence>
<keyword evidence="3" id="KW-0677">Repeat</keyword>
<evidence type="ECO:0000256" key="6">
    <source>
        <dbReference type="SAM" id="SignalP"/>
    </source>
</evidence>
<dbReference type="STRING" id="43151.W5J5W6"/>
<keyword evidence="2 6" id="KW-0732">Signal</keyword>
<dbReference type="SMART" id="SM00494">
    <property type="entry name" value="ChtBD2"/>
    <property type="match status" value="3"/>
</dbReference>
<evidence type="ECO:0000256" key="5">
    <source>
        <dbReference type="ARBA" id="ARBA00023180"/>
    </source>
</evidence>
<dbReference type="HOGENOM" id="CLU_056609_0_0_1"/>
<feature type="signal peptide" evidence="6">
    <location>
        <begin position="1"/>
        <end position="16"/>
    </location>
</feature>
<dbReference type="InterPro" id="IPR002557">
    <property type="entry name" value="Chitin-bd_dom"/>
</dbReference>
<evidence type="ECO:0000313" key="9">
    <source>
        <dbReference type="EnsemblMetazoa" id="ADAC010156-PA"/>
    </source>
</evidence>
<keyword evidence="10" id="KW-1185">Reference proteome</keyword>
<dbReference type="AlphaFoldDB" id="W5J5W6"/>
<evidence type="ECO:0000256" key="3">
    <source>
        <dbReference type="ARBA" id="ARBA00022737"/>
    </source>
</evidence>